<dbReference type="Gene3D" id="3.40.50.1820">
    <property type="entry name" value="alpha/beta hydrolase"/>
    <property type="match status" value="1"/>
</dbReference>
<protein>
    <recommendedName>
        <fullName evidence="1">AB hydrolase-1 domain-containing protein</fullName>
    </recommendedName>
</protein>
<dbReference type="SUPFAM" id="SSF53474">
    <property type="entry name" value="alpha/beta-Hydrolases"/>
    <property type="match status" value="1"/>
</dbReference>
<dbReference type="InterPro" id="IPR052897">
    <property type="entry name" value="Sec-Metab_Biosynth_Hydrolase"/>
</dbReference>
<evidence type="ECO:0000259" key="1">
    <source>
        <dbReference type="Pfam" id="PF12697"/>
    </source>
</evidence>
<organism evidence="2 3">
    <name type="scientific">Arthrobacter ginkgonis</name>
    <dbReference type="NCBI Taxonomy" id="1630594"/>
    <lineage>
        <taxon>Bacteria</taxon>
        <taxon>Bacillati</taxon>
        <taxon>Actinomycetota</taxon>
        <taxon>Actinomycetes</taxon>
        <taxon>Micrococcales</taxon>
        <taxon>Micrococcaceae</taxon>
        <taxon>Arthrobacter</taxon>
    </lineage>
</organism>
<proteinExistence type="predicted"/>
<dbReference type="EMBL" id="BAABEO010000034">
    <property type="protein sequence ID" value="GAA3702253.1"/>
    <property type="molecule type" value="Genomic_DNA"/>
</dbReference>
<dbReference type="InterPro" id="IPR000073">
    <property type="entry name" value="AB_hydrolase_1"/>
</dbReference>
<feature type="domain" description="AB hydrolase-1" evidence="1">
    <location>
        <begin position="3"/>
        <end position="224"/>
    </location>
</feature>
<sequence>MDIVLVPGFWLDASSWDAVAPTLTEAGHRLHPVTLPGLESVEAPRAGIGLADHVAAVVQLVDGLEGPVVLVGHSGGGAVIHAVADARPEKIARSVYVDSGPLGEGGSINDELPSEGDEVPLPPWDGFEEADLRDLDEELRDQFRARAIPEPRGVAQDPQHLHDVRRYAVPATVIACAYPSSLLQEWIDSGHPYVAELARIRDVEFVDLPTGHWPQFTKPKELAAVILSAVDRTA</sequence>
<dbReference type="Pfam" id="PF12697">
    <property type="entry name" value="Abhydrolase_6"/>
    <property type="match status" value="1"/>
</dbReference>
<evidence type="ECO:0000313" key="3">
    <source>
        <dbReference type="Proteomes" id="UP001500752"/>
    </source>
</evidence>
<accession>A0ABP7DB98</accession>
<dbReference type="Proteomes" id="UP001500752">
    <property type="component" value="Unassembled WGS sequence"/>
</dbReference>
<name>A0ABP7DB98_9MICC</name>
<dbReference type="InterPro" id="IPR029058">
    <property type="entry name" value="AB_hydrolase_fold"/>
</dbReference>
<comment type="caution">
    <text evidence="2">The sequence shown here is derived from an EMBL/GenBank/DDBJ whole genome shotgun (WGS) entry which is preliminary data.</text>
</comment>
<gene>
    <name evidence="2" type="ORF">GCM10023081_43320</name>
</gene>
<dbReference type="PANTHER" id="PTHR37017:SF11">
    <property type="entry name" value="ESTERASE_LIPASE_THIOESTERASE DOMAIN-CONTAINING PROTEIN"/>
    <property type="match status" value="1"/>
</dbReference>
<evidence type="ECO:0000313" key="2">
    <source>
        <dbReference type="EMBL" id="GAA3702253.1"/>
    </source>
</evidence>
<dbReference type="PANTHER" id="PTHR37017">
    <property type="entry name" value="AB HYDROLASE-1 DOMAIN-CONTAINING PROTEIN-RELATED"/>
    <property type="match status" value="1"/>
</dbReference>
<reference evidence="3" key="1">
    <citation type="journal article" date="2019" name="Int. J. Syst. Evol. Microbiol.">
        <title>The Global Catalogue of Microorganisms (GCM) 10K type strain sequencing project: providing services to taxonomists for standard genome sequencing and annotation.</title>
        <authorList>
            <consortium name="The Broad Institute Genomics Platform"/>
            <consortium name="The Broad Institute Genome Sequencing Center for Infectious Disease"/>
            <person name="Wu L."/>
            <person name="Ma J."/>
        </authorList>
    </citation>
    <scope>NUCLEOTIDE SEQUENCE [LARGE SCALE GENOMIC DNA]</scope>
    <source>
        <strain evidence="3">JCM 30742</strain>
    </source>
</reference>
<keyword evidence="3" id="KW-1185">Reference proteome</keyword>
<dbReference type="RefSeq" id="WP_345154206.1">
    <property type="nucleotide sequence ID" value="NZ_BAABEO010000034.1"/>
</dbReference>